<name>F2AUH7_RHOBT</name>
<dbReference type="InterPro" id="IPR032432">
    <property type="entry name" value="Radical_SAM_C"/>
</dbReference>
<dbReference type="SFLD" id="SFLDG01086">
    <property type="entry name" value="elongater_protein-like"/>
    <property type="match status" value="1"/>
</dbReference>
<evidence type="ECO:0000313" key="10">
    <source>
        <dbReference type="Proteomes" id="UP000006222"/>
    </source>
</evidence>
<dbReference type="InterPro" id="IPR007197">
    <property type="entry name" value="rSAM"/>
</dbReference>
<evidence type="ECO:0000256" key="7">
    <source>
        <dbReference type="SAM" id="MobiDB-lite"/>
    </source>
</evidence>
<keyword evidence="3" id="KW-0949">S-adenosyl-L-methionine</keyword>
<feature type="compositionally biased region" description="Basic and acidic residues" evidence="7">
    <location>
        <begin position="368"/>
        <end position="377"/>
    </location>
</feature>
<comment type="cofactor">
    <cofactor evidence="1">
        <name>[4Fe-4S] cluster</name>
        <dbReference type="ChEBI" id="CHEBI:49883"/>
    </cofactor>
</comment>
<feature type="region of interest" description="Disordered" evidence="7">
    <location>
        <begin position="368"/>
        <end position="416"/>
    </location>
</feature>
<dbReference type="Gene3D" id="3.80.30.20">
    <property type="entry name" value="tm_1862 like domain"/>
    <property type="match status" value="1"/>
</dbReference>
<dbReference type="Pfam" id="PF16199">
    <property type="entry name" value="Radical_SAM_C"/>
    <property type="match status" value="1"/>
</dbReference>
<dbReference type="GO" id="GO:0003824">
    <property type="term" value="F:catalytic activity"/>
    <property type="evidence" value="ECO:0007669"/>
    <property type="project" value="InterPro"/>
</dbReference>
<evidence type="ECO:0000256" key="3">
    <source>
        <dbReference type="ARBA" id="ARBA00022691"/>
    </source>
</evidence>
<protein>
    <submittedName>
        <fullName evidence="9">Radical SAM domain protein</fullName>
    </submittedName>
</protein>
<evidence type="ECO:0000256" key="2">
    <source>
        <dbReference type="ARBA" id="ARBA00022485"/>
    </source>
</evidence>
<reference evidence="9 10" key="1">
    <citation type="journal article" date="2013" name="Mar. Genomics">
        <title>Expression of sulfatases in Rhodopirellula baltica and the diversity of sulfatases in the genus Rhodopirellula.</title>
        <authorList>
            <person name="Wegner C.E."/>
            <person name="Richter-Heitmann T."/>
            <person name="Klindworth A."/>
            <person name="Klockow C."/>
            <person name="Richter M."/>
            <person name="Achstetter T."/>
            <person name="Glockner F.O."/>
            <person name="Harder J."/>
        </authorList>
    </citation>
    <scope>NUCLEOTIDE SEQUENCE [LARGE SCALE GENOMIC DNA]</scope>
    <source>
        <strain evidence="9 10">WH47</strain>
    </source>
</reference>
<dbReference type="GO" id="GO:0051539">
    <property type="term" value="F:4 iron, 4 sulfur cluster binding"/>
    <property type="evidence" value="ECO:0007669"/>
    <property type="project" value="UniProtKB-KW"/>
</dbReference>
<keyword evidence="4" id="KW-0479">Metal-binding</keyword>
<dbReference type="RefSeq" id="WP_007327288.1">
    <property type="nucleotide sequence ID" value="NZ_AFAR01000176.1"/>
</dbReference>
<dbReference type="PANTHER" id="PTHR11135">
    <property type="entry name" value="HISTONE ACETYLTRANSFERASE-RELATED"/>
    <property type="match status" value="1"/>
</dbReference>
<keyword evidence="5" id="KW-0408">Iron</keyword>
<dbReference type="NCBIfam" id="TIGR01212">
    <property type="entry name" value="TIGR01212 family radical SAM protein"/>
    <property type="match status" value="1"/>
</dbReference>
<dbReference type="SFLD" id="SFLDG01091">
    <property type="entry name" value="uncharacterized_CHP01210-like"/>
    <property type="match status" value="1"/>
</dbReference>
<sequence>MFGLEGSRKSGESVAIVDTTILPASPWSDLQFCVAAWFRSLPRYNSPMHSSTDHSAGSNPDSAAIPDQSRLAWQAEGARFNAFGKALRRRHGGRVQRVSIDAGFTCPNVDGAVTTGGCNFCDNRSFSPSRRIRLQRVADQLTEQIGRVQKRYSDVRGYIAYFQPATNTYAPIDQLREIFDLALNSDDRIVGLAVGTRPDCVPDSVLDLLQELAVDHDVSLEFGMQTVHDESLVWMNRAHTHADMINAIDRARDRGFECCSHIILGVPREDHAMMMESAAEIGRLGFDAIKLHNLYSVRGTPLGEEVLAGKVEMMRREDYVQTVVDFLERVPPEVIVERVSGDAPPNYLIEPKWCADKQNIRREIEAEFERRDSRQGDRYVPPKVKPSDRPRPADATPESIRNRIDTRGRLPVLKMQ</sequence>
<dbReference type="PANTHER" id="PTHR11135:SF1">
    <property type="entry name" value="PROTEIN YHCC"/>
    <property type="match status" value="1"/>
</dbReference>
<dbReference type="GO" id="GO:0046872">
    <property type="term" value="F:metal ion binding"/>
    <property type="evidence" value="ECO:0007669"/>
    <property type="project" value="UniProtKB-KW"/>
</dbReference>
<dbReference type="SMART" id="SM00729">
    <property type="entry name" value="Elp3"/>
    <property type="match status" value="1"/>
</dbReference>
<dbReference type="PATRIC" id="fig|991778.3.peg.3589"/>
<dbReference type="EMBL" id="AFAR01000176">
    <property type="protein sequence ID" value="EGF26744.1"/>
    <property type="molecule type" value="Genomic_DNA"/>
</dbReference>
<dbReference type="InterPro" id="IPR058240">
    <property type="entry name" value="rSAM_sf"/>
</dbReference>
<dbReference type="Pfam" id="PF04055">
    <property type="entry name" value="Radical_SAM"/>
    <property type="match status" value="1"/>
</dbReference>
<feature type="domain" description="Radical SAM core" evidence="8">
    <location>
        <begin position="90"/>
        <end position="333"/>
    </location>
</feature>
<evidence type="ECO:0000259" key="8">
    <source>
        <dbReference type="PROSITE" id="PS51918"/>
    </source>
</evidence>
<dbReference type="InterPro" id="IPR006638">
    <property type="entry name" value="Elp3/MiaA/NifB-like_rSAM"/>
</dbReference>
<dbReference type="PROSITE" id="PS51918">
    <property type="entry name" value="RADICAL_SAM"/>
    <property type="match status" value="1"/>
</dbReference>
<evidence type="ECO:0000256" key="4">
    <source>
        <dbReference type="ARBA" id="ARBA00022723"/>
    </source>
</evidence>
<evidence type="ECO:0000256" key="6">
    <source>
        <dbReference type="ARBA" id="ARBA00023014"/>
    </source>
</evidence>
<dbReference type="InterPro" id="IPR039661">
    <property type="entry name" value="ELP3"/>
</dbReference>
<proteinExistence type="predicted"/>
<evidence type="ECO:0000256" key="1">
    <source>
        <dbReference type="ARBA" id="ARBA00001966"/>
    </source>
</evidence>
<dbReference type="CDD" id="cd01335">
    <property type="entry name" value="Radical_SAM"/>
    <property type="match status" value="1"/>
</dbReference>
<accession>F2AUH7</accession>
<comment type="caution">
    <text evidence="9">The sequence shown here is derived from an EMBL/GenBank/DDBJ whole genome shotgun (WGS) entry which is preliminary data.</text>
</comment>
<dbReference type="SUPFAM" id="SSF102114">
    <property type="entry name" value="Radical SAM enzymes"/>
    <property type="match status" value="1"/>
</dbReference>
<keyword evidence="2" id="KW-0004">4Fe-4S</keyword>
<gene>
    <name evidence="9" type="ORF">RBWH47_00369</name>
</gene>
<dbReference type="Proteomes" id="UP000006222">
    <property type="component" value="Unassembled WGS sequence"/>
</dbReference>
<dbReference type="AlphaFoldDB" id="F2AUH7"/>
<organism evidence="9 10">
    <name type="scientific">Rhodopirellula baltica WH47</name>
    <dbReference type="NCBI Taxonomy" id="991778"/>
    <lineage>
        <taxon>Bacteria</taxon>
        <taxon>Pseudomonadati</taxon>
        <taxon>Planctomycetota</taxon>
        <taxon>Planctomycetia</taxon>
        <taxon>Pirellulales</taxon>
        <taxon>Pirellulaceae</taxon>
        <taxon>Rhodopirellula</taxon>
    </lineage>
</organism>
<dbReference type="InterPro" id="IPR023404">
    <property type="entry name" value="rSAM_horseshoe"/>
</dbReference>
<keyword evidence="6" id="KW-0411">Iron-sulfur</keyword>
<evidence type="ECO:0000256" key="5">
    <source>
        <dbReference type="ARBA" id="ARBA00023004"/>
    </source>
</evidence>
<dbReference type="SFLD" id="SFLDS00029">
    <property type="entry name" value="Radical_SAM"/>
    <property type="match status" value="1"/>
</dbReference>
<evidence type="ECO:0000313" key="9">
    <source>
        <dbReference type="EMBL" id="EGF26744.1"/>
    </source>
</evidence>
<dbReference type="InterPro" id="IPR005911">
    <property type="entry name" value="YhcC-like"/>
</dbReference>